<feature type="transmembrane region" description="Helical" evidence="1">
    <location>
        <begin position="305"/>
        <end position="330"/>
    </location>
</feature>
<keyword evidence="3" id="KW-1185">Reference proteome</keyword>
<evidence type="ECO:0000313" key="2">
    <source>
        <dbReference type="EMBL" id="KAK8600256.1"/>
    </source>
</evidence>
<comment type="caution">
    <text evidence="2">The sequence shown here is derived from an EMBL/GenBank/DDBJ whole genome shotgun (WGS) entry which is preliminary data.</text>
</comment>
<evidence type="ECO:0000256" key="1">
    <source>
        <dbReference type="SAM" id="Phobius"/>
    </source>
</evidence>
<dbReference type="EMBL" id="JBBPBM010000001">
    <property type="protein sequence ID" value="KAK8600256.1"/>
    <property type="molecule type" value="Genomic_DNA"/>
</dbReference>
<protein>
    <submittedName>
        <fullName evidence="2">Uncharacterized protein</fullName>
    </submittedName>
</protein>
<proteinExistence type="predicted"/>
<reference evidence="2 3" key="1">
    <citation type="journal article" date="2024" name="G3 (Bethesda)">
        <title>Genome assembly of Hibiscus sabdariffa L. provides insights into metabolisms of medicinal natural products.</title>
        <authorList>
            <person name="Kim T."/>
        </authorList>
    </citation>
    <scope>NUCLEOTIDE SEQUENCE [LARGE SCALE GENOMIC DNA]</scope>
    <source>
        <strain evidence="2">TK-2024</strain>
        <tissue evidence="2">Old leaves</tissue>
    </source>
</reference>
<dbReference type="PANTHER" id="PTHR33133:SF51">
    <property type="entry name" value="THH1_TOM1_TOM3 DOMAIN-CONTAINING PROTEIN"/>
    <property type="match status" value="1"/>
</dbReference>
<feature type="transmembrane region" description="Helical" evidence="1">
    <location>
        <begin position="107"/>
        <end position="126"/>
    </location>
</feature>
<feature type="transmembrane region" description="Helical" evidence="1">
    <location>
        <begin position="342"/>
        <end position="369"/>
    </location>
</feature>
<keyword evidence="1" id="KW-0472">Membrane</keyword>
<organism evidence="2 3">
    <name type="scientific">Hibiscus sabdariffa</name>
    <name type="common">roselle</name>
    <dbReference type="NCBI Taxonomy" id="183260"/>
    <lineage>
        <taxon>Eukaryota</taxon>
        <taxon>Viridiplantae</taxon>
        <taxon>Streptophyta</taxon>
        <taxon>Embryophyta</taxon>
        <taxon>Tracheophyta</taxon>
        <taxon>Spermatophyta</taxon>
        <taxon>Magnoliopsida</taxon>
        <taxon>eudicotyledons</taxon>
        <taxon>Gunneridae</taxon>
        <taxon>Pentapetalae</taxon>
        <taxon>rosids</taxon>
        <taxon>malvids</taxon>
        <taxon>Malvales</taxon>
        <taxon>Malvaceae</taxon>
        <taxon>Malvoideae</taxon>
        <taxon>Hibiscus</taxon>
    </lineage>
</organism>
<feature type="transmembrane region" description="Helical" evidence="1">
    <location>
        <begin position="259"/>
        <end position="285"/>
    </location>
</feature>
<dbReference type="Proteomes" id="UP001472677">
    <property type="component" value="Unassembled WGS sequence"/>
</dbReference>
<keyword evidence="1" id="KW-0812">Transmembrane</keyword>
<feature type="transmembrane region" description="Helical" evidence="1">
    <location>
        <begin position="176"/>
        <end position="199"/>
    </location>
</feature>
<feature type="transmembrane region" description="Helical" evidence="1">
    <location>
        <begin position="219"/>
        <end position="247"/>
    </location>
</feature>
<gene>
    <name evidence="2" type="ORF">V6N12_050112</name>
</gene>
<evidence type="ECO:0000313" key="3">
    <source>
        <dbReference type="Proteomes" id="UP001472677"/>
    </source>
</evidence>
<dbReference type="PANTHER" id="PTHR33133">
    <property type="entry name" value="OS08G0107100 PROTEIN-RELATED"/>
    <property type="match status" value="1"/>
</dbReference>
<keyword evidence="1" id="KW-1133">Transmembrane helix</keyword>
<sequence length="409" mass="46516">MEMEDEPIKAIRANGNTTLVIGDIEANRVLQLQKNEANEKLSNNGKTRRDRFGNNLLIAIANLFNLSVLSVSATQSIMDKEQEEMQFVGFFGIFDESYKAIFTWRKIFSHITLSLILPLSFIYLVHMEVSNLFFRKIIYNEIELDYTLSGTPKYEKLADLISEEWAYFWLFKAAYFTLYFIISLLSTAAVVYTIACIYTDRELTFNKVTGVVPVVWKRLMVTFLCIFVAMFFYHVIMLAVLFVFAILIGGSNLGFEASIILAFLYLVGLLYLTVIWHLASVVSVLEEDYGFNAMVKGKNLIKGNIWVAVLIFLTLGIAASALQLAFQSLVMQGSDSSMSIRVAYAVLCLFLHSMLTLFGLVIQTVIYFVCKSYHHENIDKSALSDHLDVYLGEYVPLKAKDIQLEQYHA</sequence>
<name>A0ABR2GCN3_9ROSI</name>
<accession>A0ABR2GCN3</accession>